<evidence type="ECO:0000256" key="1">
    <source>
        <dbReference type="ARBA" id="ARBA00022801"/>
    </source>
</evidence>
<proteinExistence type="predicted"/>
<keyword evidence="1 2" id="KW-0378">Hydrolase</keyword>
<evidence type="ECO:0000313" key="2">
    <source>
        <dbReference type="EMBL" id="MTI99319.1"/>
    </source>
</evidence>
<reference evidence="2 3" key="1">
    <citation type="submission" date="2019-06" db="EMBL/GenBank/DDBJ databases">
        <title>Enrichment of Autotrophic Halophilic Microorganisms from Red Sea Brine Pool Using Microbial Electrosynthesis System.</title>
        <authorList>
            <person name="Alqahtani M.F."/>
            <person name="Bajracharya S."/>
            <person name="Katuri K.P."/>
            <person name="Ali M."/>
            <person name="Saikaly P.E."/>
        </authorList>
    </citation>
    <scope>NUCLEOTIDE SEQUENCE [LARGE SCALE GENOMIC DNA]</scope>
    <source>
        <strain evidence="2">MES15</strain>
    </source>
</reference>
<evidence type="ECO:0000313" key="3">
    <source>
        <dbReference type="Proteomes" id="UP000431462"/>
    </source>
</evidence>
<comment type="caution">
    <text evidence="2">The sequence shown here is derived from an EMBL/GenBank/DDBJ whole genome shotgun (WGS) entry which is preliminary data.</text>
</comment>
<dbReference type="AlphaFoldDB" id="A0A844HWE3"/>
<gene>
    <name evidence="2" type="ORF">FH752_11925</name>
</gene>
<dbReference type="EMBL" id="VENC01000011">
    <property type="protein sequence ID" value="MTI99319.1"/>
    <property type="molecule type" value="Genomic_DNA"/>
</dbReference>
<name>A0A844HWE3_9GAMM</name>
<organism evidence="2 3">
    <name type="scientific">Marinobacter adhaerens</name>
    <dbReference type="NCBI Taxonomy" id="1033846"/>
    <lineage>
        <taxon>Bacteria</taxon>
        <taxon>Pseudomonadati</taxon>
        <taxon>Pseudomonadota</taxon>
        <taxon>Gammaproteobacteria</taxon>
        <taxon>Pseudomonadales</taxon>
        <taxon>Marinobacteraceae</taxon>
        <taxon>Marinobacter</taxon>
    </lineage>
</organism>
<dbReference type="PIRSF" id="PIRSF011409">
    <property type="entry name" value="HObutyrate_olig_hydrol"/>
    <property type="match status" value="1"/>
</dbReference>
<sequence length="701" mass="73875">MKRIMLCALIGATGITLTACKDNPPFNEIPDFIQGDISQTSYDGITDDLLTAGLGASGLASTPAPAFADPLSPTATELRRLAIYNNYRALVDTAPGGGYGTFFGPQVGVSGEGLIPGDEYIAYMAVPGTDVPVTVMAQVPDSFDPDRPCMVTAPSSGSRGIYGAIGTAGEWGLKKGCAVVYTDKGTGTGSHNLATNTAQRIDGTLTSADEPVQFRADLTDEQRADFDSVWPDRFAYKHAHSKANPEADWGLHVLQSIEFGFYVLNEKFGRELGNGETLLTINPKNTVVIASSVSNGGGSSVRAAEQDTRGLIDGVAVSEPNVNPEVDRSFTIRQGDGPVITEHSRSLLDYTTALAVYQGCANQAPAIRDTAPLNAFFNPPAIGENICNSLANKGLVSGATLDDRATDALRILNEEFGIQPEQNLLAPVHFGLAVAPSISMTYANAYGRAGVEDRVCDLSLAATDSTGAVTQLAPAAEAALFSASNGIPPSAGVNIVYDDADGQLTNLPASASPSTNQLDYGLDALLCLRSLAQGSDAISGADLQGSEAELAAAIADGIAEVRASGDLQGKPTVFVTGRADAILPINHTSRPYFGLNQRVEGKKSNLRYYEILNAHHLDVLNGFPGVADRYVPLHHYYFQALDLVWANLTEKQALPPSQVVRTVPRGEITTPLAEANLPAINPAPDAADRIVFADDQVRIPE</sequence>
<dbReference type="GO" id="GO:0005615">
    <property type="term" value="C:extracellular space"/>
    <property type="evidence" value="ECO:0007669"/>
    <property type="project" value="InterPro"/>
</dbReference>
<dbReference type="GO" id="GO:0047989">
    <property type="term" value="F:hydroxybutyrate-dimer hydrolase activity"/>
    <property type="evidence" value="ECO:0007669"/>
    <property type="project" value="InterPro"/>
</dbReference>
<dbReference type="Proteomes" id="UP000431462">
    <property type="component" value="Unassembled WGS sequence"/>
</dbReference>
<dbReference type="InterPro" id="IPR016582">
    <property type="entry name" value="OHBut_olig_hydro_put"/>
</dbReference>
<protein>
    <submittedName>
        <fullName evidence="2">D-(-)-3-hydroxybutyrate oligomer hydrolase</fullName>
    </submittedName>
</protein>
<accession>A0A844HWE3</accession>
<dbReference type="PROSITE" id="PS51257">
    <property type="entry name" value="PROKAR_LIPOPROTEIN"/>
    <property type="match status" value="1"/>
</dbReference>
<dbReference type="Pfam" id="PF10605">
    <property type="entry name" value="3HBOH"/>
    <property type="match status" value="1"/>
</dbReference>
<dbReference type="GO" id="GO:0019605">
    <property type="term" value="P:butyrate metabolic process"/>
    <property type="evidence" value="ECO:0007669"/>
    <property type="project" value="InterPro"/>
</dbReference>